<dbReference type="GO" id="GO:0005786">
    <property type="term" value="C:signal recognition particle, endoplasmic reticulum targeting"/>
    <property type="evidence" value="ECO:0007669"/>
    <property type="project" value="UniProtKB-KW"/>
</dbReference>
<reference evidence="8" key="1">
    <citation type="submission" date="2018-04" db="EMBL/GenBank/DDBJ databases">
        <title>Transcriptome assembly of Sipha flava.</title>
        <authorList>
            <person name="Scully E.D."/>
            <person name="Geib S.M."/>
            <person name="Palmer N.A."/>
            <person name="Koch K."/>
            <person name="Bradshaw J."/>
            <person name="Heng-Moss T."/>
            <person name="Sarath G."/>
        </authorList>
    </citation>
    <scope>NUCLEOTIDE SEQUENCE</scope>
</reference>
<evidence type="ECO:0000256" key="2">
    <source>
        <dbReference type="ARBA" id="ARBA00008910"/>
    </source>
</evidence>
<evidence type="ECO:0000256" key="1">
    <source>
        <dbReference type="ARBA" id="ARBA00004496"/>
    </source>
</evidence>
<evidence type="ECO:0000256" key="4">
    <source>
        <dbReference type="ARBA" id="ARBA00023135"/>
    </source>
</evidence>
<sequence>MTSIYADRKPSDRSRWICIYPAYLNNKKTLAEGRVVPKKYAVENPTYQEILEVVKASGFENAEVENKQYSRECSKEWQFRGRIRVQLKNDDGTPVNETFPSRISLMKHCGVQIPKLKSRVMKAPGPEQHQNKNETSGNKKKKGRK</sequence>
<dbReference type="PANTHER" id="PTHR17453">
    <property type="entry name" value="SIGNAL RECOGNITION PARTICLE 19 KD PROTEIN"/>
    <property type="match status" value="1"/>
</dbReference>
<keyword evidence="4" id="KW-0733">Signal recognition particle</keyword>
<dbReference type="Proteomes" id="UP000694846">
    <property type="component" value="Unplaced"/>
</dbReference>
<dbReference type="SUPFAM" id="SSF69695">
    <property type="entry name" value="SRP19"/>
    <property type="match status" value="1"/>
</dbReference>
<evidence type="ECO:0000313" key="10">
    <source>
        <dbReference type="RefSeq" id="XP_025416993.1"/>
    </source>
</evidence>
<accession>A0A2S2QKC9</accession>
<comment type="subcellular location">
    <subcellularLocation>
        <location evidence="1">Cytoplasm</location>
    </subcellularLocation>
</comment>
<organism evidence="8">
    <name type="scientific">Sipha flava</name>
    <name type="common">yellow sugarcane aphid</name>
    <dbReference type="NCBI Taxonomy" id="143950"/>
    <lineage>
        <taxon>Eukaryota</taxon>
        <taxon>Metazoa</taxon>
        <taxon>Ecdysozoa</taxon>
        <taxon>Arthropoda</taxon>
        <taxon>Hexapoda</taxon>
        <taxon>Insecta</taxon>
        <taxon>Pterygota</taxon>
        <taxon>Neoptera</taxon>
        <taxon>Paraneoptera</taxon>
        <taxon>Hemiptera</taxon>
        <taxon>Sternorrhyncha</taxon>
        <taxon>Aphidomorpha</taxon>
        <taxon>Aphidoidea</taxon>
        <taxon>Aphididae</taxon>
        <taxon>Sipha</taxon>
    </lineage>
</organism>
<dbReference type="Gene3D" id="3.30.56.30">
    <property type="entry name" value="Signal recognition particle, SRP19-like subunit"/>
    <property type="match status" value="1"/>
</dbReference>
<evidence type="ECO:0000313" key="9">
    <source>
        <dbReference type="Proteomes" id="UP000694846"/>
    </source>
</evidence>
<gene>
    <name evidence="8" type="primary">SRP19</name>
    <name evidence="10" type="synonym">LOC112688147</name>
    <name evidence="8" type="ORF">g.22716</name>
</gene>
<dbReference type="GO" id="GO:0008312">
    <property type="term" value="F:7S RNA binding"/>
    <property type="evidence" value="ECO:0007669"/>
    <property type="project" value="InterPro"/>
</dbReference>
<dbReference type="AlphaFoldDB" id="A0A2S2QKC9"/>
<dbReference type="Pfam" id="PF01922">
    <property type="entry name" value="SRP19"/>
    <property type="match status" value="1"/>
</dbReference>
<dbReference type="InterPro" id="IPR002778">
    <property type="entry name" value="Signal_recog_particle_SRP19"/>
</dbReference>
<proteinExistence type="inferred from homology"/>
<keyword evidence="9" id="KW-1185">Reference proteome</keyword>
<feature type="region of interest" description="Disordered" evidence="7">
    <location>
        <begin position="118"/>
        <end position="145"/>
    </location>
</feature>
<evidence type="ECO:0000256" key="5">
    <source>
        <dbReference type="ARBA" id="ARBA00023274"/>
    </source>
</evidence>
<dbReference type="PANTHER" id="PTHR17453:SF0">
    <property type="entry name" value="SIGNAL RECOGNITION PARTICLE 19 KDA PROTEIN"/>
    <property type="match status" value="1"/>
</dbReference>
<name>A0A2S2QKC9_9HEMI</name>
<comment type="function">
    <text evidence="6">Component of the signal recognition particle (SRP) complex, a ribonucleoprotein complex that mediates the cotranslational targeting of secretory and membrane proteins to the endoplasmic reticulum (ER). Binds directly to 7SL RNA. Mediates binding of SRP54 to the SRP complex.</text>
</comment>
<dbReference type="InterPro" id="IPR036521">
    <property type="entry name" value="SRP19-like_sf"/>
</dbReference>
<keyword evidence="3" id="KW-0963">Cytoplasm</keyword>
<dbReference type="OrthoDB" id="2190947at2759"/>
<keyword evidence="5" id="KW-0687">Ribonucleoprotein</keyword>
<comment type="similarity">
    <text evidence="2">Belongs to the SRP19 family.</text>
</comment>
<protein>
    <submittedName>
        <fullName evidence="10">Signal recognition particle 19 kDa protein</fullName>
    </submittedName>
    <submittedName>
        <fullName evidence="8">Signal recognition particle protein</fullName>
    </submittedName>
</protein>
<evidence type="ECO:0000313" key="8">
    <source>
        <dbReference type="EMBL" id="MBY78141.1"/>
    </source>
</evidence>
<evidence type="ECO:0000256" key="3">
    <source>
        <dbReference type="ARBA" id="ARBA00022490"/>
    </source>
</evidence>
<dbReference type="EMBL" id="GGMS01008938">
    <property type="protein sequence ID" value="MBY78141.1"/>
    <property type="molecule type" value="Transcribed_RNA"/>
</dbReference>
<dbReference type="RefSeq" id="XP_025416993.1">
    <property type="nucleotide sequence ID" value="XM_025561208.1"/>
</dbReference>
<evidence type="ECO:0000256" key="6">
    <source>
        <dbReference type="ARBA" id="ARBA00045518"/>
    </source>
</evidence>
<dbReference type="GO" id="GO:0006617">
    <property type="term" value="P:SRP-dependent cotranslational protein targeting to membrane, signal sequence recognition"/>
    <property type="evidence" value="ECO:0007669"/>
    <property type="project" value="TreeGrafter"/>
</dbReference>
<reference evidence="10" key="2">
    <citation type="submission" date="2025-04" db="UniProtKB">
        <authorList>
            <consortium name="RefSeq"/>
        </authorList>
    </citation>
    <scope>IDENTIFICATION</scope>
    <source>
        <tissue evidence="10">Whole body</tissue>
    </source>
</reference>
<evidence type="ECO:0000256" key="7">
    <source>
        <dbReference type="SAM" id="MobiDB-lite"/>
    </source>
</evidence>